<dbReference type="Pfam" id="PF20776">
    <property type="entry name" value="SLS1_N"/>
    <property type="match status" value="1"/>
</dbReference>
<dbReference type="SUPFAM" id="SSF54791">
    <property type="entry name" value="Eukaryotic type KH-domain (KH-domain type I)"/>
    <property type="match status" value="1"/>
</dbReference>
<dbReference type="RefSeq" id="XP_058342640.1">
    <property type="nucleotide sequence ID" value="XM_058486569.1"/>
</dbReference>
<comment type="caution">
    <text evidence="3">The sequence shown here is derived from an EMBL/GenBank/DDBJ whole genome shotgun (WGS) entry which is preliminary data.</text>
</comment>
<evidence type="ECO:0000256" key="1">
    <source>
        <dbReference type="PROSITE-ProRule" id="PRU00117"/>
    </source>
</evidence>
<keyword evidence="1" id="KW-0694">RNA-binding</keyword>
<accession>A0AAD7Y0V7</accession>
<protein>
    <recommendedName>
        <fullName evidence="2">SLS1 N-terminal domain-containing protein</fullName>
    </recommendedName>
</protein>
<dbReference type="GeneID" id="83213953"/>
<dbReference type="PROSITE" id="PS50084">
    <property type="entry name" value="KH_TYPE_1"/>
    <property type="match status" value="1"/>
</dbReference>
<dbReference type="EMBL" id="JARTCD010000029">
    <property type="protein sequence ID" value="KAJ8657727.1"/>
    <property type="molecule type" value="Genomic_DNA"/>
</dbReference>
<dbReference type="InterPro" id="IPR036612">
    <property type="entry name" value="KH_dom_type_1_sf"/>
</dbReference>
<dbReference type="GO" id="GO:0003723">
    <property type="term" value="F:RNA binding"/>
    <property type="evidence" value="ECO:0007669"/>
    <property type="project" value="UniProtKB-UniRule"/>
</dbReference>
<name>A0AAD7Y0V7_9FUNG</name>
<evidence type="ECO:0000259" key="2">
    <source>
        <dbReference type="Pfam" id="PF20776"/>
    </source>
</evidence>
<feature type="domain" description="SLS1 N-terminal" evidence="2">
    <location>
        <begin position="65"/>
        <end position="140"/>
    </location>
</feature>
<dbReference type="Proteomes" id="UP001234581">
    <property type="component" value="Unassembled WGS sequence"/>
</dbReference>
<dbReference type="Gene3D" id="3.30.1370.10">
    <property type="entry name" value="K Homology domain, type 1"/>
    <property type="match status" value="1"/>
</dbReference>
<evidence type="ECO:0000313" key="3">
    <source>
        <dbReference type="EMBL" id="KAJ8657727.1"/>
    </source>
</evidence>
<evidence type="ECO:0000313" key="4">
    <source>
        <dbReference type="Proteomes" id="UP001234581"/>
    </source>
</evidence>
<reference evidence="3 4" key="1">
    <citation type="submission" date="2023-03" db="EMBL/GenBank/DDBJ databases">
        <title>Genome sequence of Lichtheimia ornata CBS 291.66.</title>
        <authorList>
            <person name="Mohabir J.T."/>
            <person name="Shea T.P."/>
            <person name="Kurbessoian T."/>
            <person name="Berby B."/>
            <person name="Fontaine J."/>
            <person name="Livny J."/>
            <person name="Gnirke A."/>
            <person name="Stajich J.E."/>
            <person name="Cuomo C.A."/>
        </authorList>
    </citation>
    <scope>NUCLEOTIDE SEQUENCE [LARGE SCALE GENOMIC DNA]</scope>
    <source>
        <strain evidence="3">CBS 291.66</strain>
    </source>
</reference>
<dbReference type="InterPro" id="IPR048400">
    <property type="entry name" value="SLS1_N"/>
</dbReference>
<proteinExistence type="predicted"/>
<sequence length="673" mass="77817">MLRWRLFSKQRVVTATCRVQLNHAIQPSKRVSTRRHFHCSRFVRENEPDRADRLFKQLISEQHNDQASDFIQSIEAIRPRSKKQHVLTNERYDNLVKQLNEGFTVPQLREYLQTQQHRVSKQHRKQQIIDMIIRHVWGFESREMVRQQAIKKKMDSRQRHCKTNRQELFFIIGEDGDTLRAIEEKHNVQITVLADMNQYMIEGYSRSVDAARMEIKEYLSSIVNDHINMPPLKEGVVIDEVLNAIKPFLPHISKETKAFITVQEDKLTLAARSNNDIDHAKWLLAKTLADLDLTTTQSLDAADDLYIQLSNESDKPTLSFTPIHDAKAMPVTVKYSGWSRINLGRDEKSIAKGLYHLESEKKDDWVNDSAIRRLMMQSLPETVHANISLEARFGNVLFENPAEASMRFLTPPLHHHFSTQKLHDYISTSNRRHIFFQSQPPPTITRSFLPVISAGSSPYRRRVILEYVSKNLLPNFGGQASSSLPSDQLKRLQIEFIIQDDGDLELERVMGEYNRSTIDIIGLEKNVDLRLLAKQYVLFAGSGQAVPAHLVQKDMPAELQEAVDQCELTGYTDFDCLPSLKFDDMGTMDLLEVSFRDEARYKGDSESEDVMLTISDVDTQKAQTRHTELMITPITHDPMGSWKVPENGLESWLPFRRNVRELSKRWKFINLGQ</sequence>
<dbReference type="AlphaFoldDB" id="A0AAD7Y0V7"/>
<organism evidence="3 4">
    <name type="scientific">Lichtheimia ornata</name>
    <dbReference type="NCBI Taxonomy" id="688661"/>
    <lineage>
        <taxon>Eukaryota</taxon>
        <taxon>Fungi</taxon>
        <taxon>Fungi incertae sedis</taxon>
        <taxon>Mucoromycota</taxon>
        <taxon>Mucoromycotina</taxon>
        <taxon>Mucoromycetes</taxon>
        <taxon>Mucorales</taxon>
        <taxon>Lichtheimiaceae</taxon>
        <taxon>Lichtheimia</taxon>
    </lineage>
</organism>
<keyword evidence="4" id="KW-1185">Reference proteome</keyword>
<gene>
    <name evidence="3" type="ORF">O0I10_006542</name>
</gene>